<dbReference type="Gene3D" id="1.20.1720.10">
    <property type="entry name" value="Multidrug resistance protein D"/>
    <property type="match status" value="1"/>
</dbReference>
<dbReference type="SUPFAM" id="SSF103473">
    <property type="entry name" value="MFS general substrate transporter"/>
    <property type="match status" value="1"/>
</dbReference>
<evidence type="ECO:0000256" key="1">
    <source>
        <dbReference type="ARBA" id="ARBA00004651"/>
    </source>
</evidence>
<keyword evidence="3 5" id="KW-1133">Transmembrane helix</keyword>
<dbReference type="GO" id="GO:0022857">
    <property type="term" value="F:transmembrane transporter activity"/>
    <property type="evidence" value="ECO:0007669"/>
    <property type="project" value="InterPro"/>
</dbReference>
<dbReference type="InterPro" id="IPR020846">
    <property type="entry name" value="MFS_dom"/>
</dbReference>
<keyword evidence="2 5" id="KW-0812">Transmembrane</keyword>
<comment type="subcellular location">
    <subcellularLocation>
        <location evidence="1">Cell membrane</location>
        <topology evidence="1">Multi-pass membrane protein</topology>
    </subcellularLocation>
</comment>
<dbReference type="Proteomes" id="UP000199111">
    <property type="component" value="Unassembled WGS sequence"/>
</dbReference>
<proteinExistence type="predicted"/>
<dbReference type="Gene3D" id="1.20.1250.20">
    <property type="entry name" value="MFS general substrate transporter like domains"/>
    <property type="match status" value="1"/>
</dbReference>
<feature type="transmembrane region" description="Helical" evidence="5">
    <location>
        <begin position="362"/>
        <end position="383"/>
    </location>
</feature>
<reference evidence="8" key="1">
    <citation type="submission" date="2016-10" db="EMBL/GenBank/DDBJ databases">
        <authorList>
            <person name="Varghese N."/>
            <person name="Submissions S."/>
        </authorList>
    </citation>
    <scope>NUCLEOTIDE SEQUENCE [LARGE SCALE GENOMIC DNA]</scope>
    <source>
        <strain evidence="8">CGMCC 4.2126</strain>
    </source>
</reference>
<dbReference type="PANTHER" id="PTHR42718:SF39">
    <property type="entry name" value="ACTINORHODIN TRANSPORTER-RELATED"/>
    <property type="match status" value="1"/>
</dbReference>
<dbReference type="PANTHER" id="PTHR42718">
    <property type="entry name" value="MAJOR FACILITATOR SUPERFAMILY MULTIDRUG TRANSPORTER MFSC"/>
    <property type="match status" value="1"/>
</dbReference>
<feature type="transmembrane region" description="Helical" evidence="5">
    <location>
        <begin position="106"/>
        <end position="125"/>
    </location>
</feature>
<evidence type="ECO:0000256" key="3">
    <source>
        <dbReference type="ARBA" id="ARBA00022989"/>
    </source>
</evidence>
<dbReference type="CDD" id="cd17321">
    <property type="entry name" value="MFS_MMR_MDR_like"/>
    <property type="match status" value="1"/>
</dbReference>
<feature type="transmembrane region" description="Helical" evidence="5">
    <location>
        <begin position="389"/>
        <end position="413"/>
    </location>
</feature>
<feature type="transmembrane region" description="Helical" evidence="5">
    <location>
        <begin position="231"/>
        <end position="250"/>
    </location>
</feature>
<feature type="transmembrane region" description="Helical" evidence="5">
    <location>
        <begin position="256"/>
        <end position="276"/>
    </location>
</feature>
<keyword evidence="8" id="KW-1185">Reference proteome</keyword>
<evidence type="ECO:0000256" key="4">
    <source>
        <dbReference type="ARBA" id="ARBA00023136"/>
    </source>
</evidence>
<feature type="transmembrane region" description="Helical" evidence="5">
    <location>
        <begin position="199"/>
        <end position="219"/>
    </location>
</feature>
<feature type="transmembrane region" description="Helical" evidence="5">
    <location>
        <begin position="74"/>
        <end position="94"/>
    </location>
</feature>
<name>A0A1I3XN57_9ACTN</name>
<dbReference type="PROSITE" id="PS50850">
    <property type="entry name" value="MFS"/>
    <property type="match status" value="1"/>
</dbReference>
<feature type="transmembrane region" description="Helical" evidence="5">
    <location>
        <begin position="453"/>
        <end position="475"/>
    </location>
</feature>
<protein>
    <submittedName>
        <fullName evidence="7">Drug resistance transporter, EmrB/QacA subfamily</fullName>
    </submittedName>
</protein>
<sequence>MLSVPGSAGTRYRYRPDATVVSMTATSTVEAPALRRVPWLLTVILTGQFMAILDVSIVNVASPVIRADLGTSGSGLQMIISGYTIAYAMLLITGARLGGRYGGRRLFLYGLAGFTAASLACGLAVSAGQLVAFRLLQGAGAALMVPQVLSMIQVNFEGAARARALSLYATVISGAAVAGQVLGGVLVSADLYGTAWRPVFLVNVPIGLGLLVLGARLLPADGPVRHRPLDLPGLVTLSLTVSLLVVPLVLGHEQNWPLWGWAAMAASVAFAGVFVLTERRAAAPLVAVRILRAPGVVVSALAVFGLMATYGGFLFALALHLQGPLDDSPLRAGLTFVPAAAAFAVVSLNWRRIPGRLHRRMIIVSFGLAALGYLGLALALSGGGHGLPFLWVALAVTGAGLGGAFSPVLAVALTHVAPEDASDASGLFVMVTQLGQVVGVATFGTLYLSVGSITGAAVALAVTALATGTCALPLLRRR</sequence>
<evidence type="ECO:0000313" key="8">
    <source>
        <dbReference type="Proteomes" id="UP000199111"/>
    </source>
</evidence>
<dbReference type="AlphaFoldDB" id="A0A1I3XN57"/>
<organism evidence="7 8">
    <name type="scientific">Streptosporangium canum</name>
    <dbReference type="NCBI Taxonomy" id="324952"/>
    <lineage>
        <taxon>Bacteria</taxon>
        <taxon>Bacillati</taxon>
        <taxon>Actinomycetota</taxon>
        <taxon>Actinomycetes</taxon>
        <taxon>Streptosporangiales</taxon>
        <taxon>Streptosporangiaceae</taxon>
        <taxon>Streptosporangium</taxon>
    </lineage>
</organism>
<feature type="transmembrane region" description="Helical" evidence="5">
    <location>
        <begin position="296"/>
        <end position="318"/>
    </location>
</feature>
<feature type="transmembrane region" description="Helical" evidence="5">
    <location>
        <begin position="425"/>
        <end position="447"/>
    </location>
</feature>
<feature type="domain" description="Major facilitator superfamily (MFS) profile" evidence="6">
    <location>
        <begin position="40"/>
        <end position="478"/>
    </location>
</feature>
<evidence type="ECO:0000313" key="7">
    <source>
        <dbReference type="EMBL" id="SFK20935.1"/>
    </source>
</evidence>
<feature type="transmembrane region" description="Helical" evidence="5">
    <location>
        <begin position="39"/>
        <end position="62"/>
    </location>
</feature>
<evidence type="ECO:0000259" key="6">
    <source>
        <dbReference type="PROSITE" id="PS50850"/>
    </source>
</evidence>
<accession>A0A1I3XN57</accession>
<feature type="transmembrane region" description="Helical" evidence="5">
    <location>
        <begin position="330"/>
        <end position="350"/>
    </location>
</feature>
<dbReference type="EMBL" id="FOQY01000019">
    <property type="protein sequence ID" value="SFK20935.1"/>
    <property type="molecule type" value="Genomic_DNA"/>
</dbReference>
<evidence type="ECO:0000256" key="5">
    <source>
        <dbReference type="SAM" id="Phobius"/>
    </source>
</evidence>
<dbReference type="GO" id="GO:0005886">
    <property type="term" value="C:plasma membrane"/>
    <property type="evidence" value="ECO:0007669"/>
    <property type="project" value="UniProtKB-SubCell"/>
</dbReference>
<evidence type="ECO:0000256" key="2">
    <source>
        <dbReference type="ARBA" id="ARBA00022692"/>
    </source>
</evidence>
<feature type="transmembrane region" description="Helical" evidence="5">
    <location>
        <begin position="164"/>
        <end position="187"/>
    </location>
</feature>
<dbReference type="InterPro" id="IPR036259">
    <property type="entry name" value="MFS_trans_sf"/>
</dbReference>
<keyword evidence="4 5" id="KW-0472">Membrane</keyword>
<feature type="transmembrane region" description="Helical" evidence="5">
    <location>
        <begin position="131"/>
        <end position="152"/>
    </location>
</feature>
<dbReference type="Pfam" id="PF07690">
    <property type="entry name" value="MFS_1"/>
    <property type="match status" value="1"/>
</dbReference>
<dbReference type="InterPro" id="IPR011701">
    <property type="entry name" value="MFS"/>
</dbReference>
<gene>
    <name evidence="7" type="ORF">SAMN05216275_119140</name>
</gene>